<feature type="disulfide bond" evidence="1">
    <location>
        <begin position="147"/>
        <end position="207"/>
    </location>
</feature>
<dbReference type="PIRSF" id="PIRSF002703">
    <property type="entry name" value="Thaumatin"/>
    <property type="match status" value="1"/>
</dbReference>
<gene>
    <name evidence="3" type="ORF">CRE_13475</name>
</gene>
<feature type="signal peptide" evidence="2">
    <location>
        <begin position="1"/>
        <end position="19"/>
    </location>
</feature>
<protein>
    <submittedName>
        <fullName evidence="3">Uncharacterized protein</fullName>
    </submittedName>
</protein>
<feature type="disulfide bond" evidence="1">
    <location>
        <begin position="174"/>
        <end position="183"/>
    </location>
</feature>
<evidence type="ECO:0000256" key="1">
    <source>
        <dbReference type="PIRSR" id="PIRSR002703-1"/>
    </source>
</evidence>
<dbReference type="InterPro" id="IPR001938">
    <property type="entry name" value="Thaumatin"/>
</dbReference>
<feature type="disulfide bond" evidence="1">
    <location>
        <begin position="88"/>
        <end position="94"/>
    </location>
</feature>
<keyword evidence="1" id="KW-1015">Disulfide bond</keyword>
<dbReference type="OMA" id="NRNCPAE"/>
<dbReference type="InterPro" id="IPR037176">
    <property type="entry name" value="Osmotin/thaumatin-like_sf"/>
</dbReference>
<dbReference type="SUPFAM" id="SSF49870">
    <property type="entry name" value="Osmotin, thaumatin-like protein"/>
    <property type="match status" value="1"/>
</dbReference>
<evidence type="ECO:0000313" key="3">
    <source>
        <dbReference type="EMBL" id="EFP07236.1"/>
    </source>
</evidence>
<dbReference type="OrthoDB" id="430315at2759"/>
<dbReference type="KEGG" id="crq:GCK72_013499"/>
<feature type="disulfide bond" evidence="1">
    <location>
        <begin position="77"/>
        <end position="83"/>
    </location>
</feature>
<keyword evidence="4" id="KW-1185">Reference proteome</keyword>
<dbReference type="eggNOG" id="ENOG502QQ6D">
    <property type="taxonomic scope" value="Eukaryota"/>
</dbReference>
<dbReference type="SMART" id="SM00205">
    <property type="entry name" value="THN"/>
    <property type="match status" value="1"/>
</dbReference>
<proteinExistence type="predicted"/>
<dbReference type="AlphaFoldDB" id="E3MR72"/>
<dbReference type="Proteomes" id="UP000008281">
    <property type="component" value="Unassembled WGS sequence"/>
</dbReference>
<dbReference type="EMBL" id="DS268468">
    <property type="protein sequence ID" value="EFP07236.1"/>
    <property type="molecule type" value="Genomic_DNA"/>
</dbReference>
<dbReference type="GeneID" id="9799561"/>
<dbReference type="FunFam" id="2.60.110.10:FF:000004">
    <property type="entry name" value="THAUMATIN-LIKE PROTEIN 1"/>
    <property type="match status" value="1"/>
</dbReference>
<dbReference type="InParanoid" id="E3MR72"/>
<sequence length="233" mass="25028">MNFFPTLVFCLSVFKVAQLQNVDREITILNQCSFTTWVGIQGPRNPANGGFKLEAGARQTIYVDPTWIGTIWPRTGCDDDMDCATGSCGPHEECNGASGSPPMTVAEFSFETNGFNDTYSVSMLNGFNIPVLIDPYGPLECARAGGCYSNPNDACPMELAIQRAGKTVGCKTGCLVYNNNRECCRGVFANEVACSKTIAGQIFKAACPTAIAHELDDSNAMTCNGASYVVQFC</sequence>
<dbReference type="CTD" id="9799561"/>
<feature type="disulfide bond" evidence="1">
    <location>
        <begin position="155"/>
        <end position="170"/>
    </location>
</feature>
<organism evidence="4">
    <name type="scientific">Caenorhabditis remanei</name>
    <name type="common">Caenorhabditis vulgaris</name>
    <dbReference type="NCBI Taxonomy" id="31234"/>
    <lineage>
        <taxon>Eukaryota</taxon>
        <taxon>Metazoa</taxon>
        <taxon>Ecdysozoa</taxon>
        <taxon>Nematoda</taxon>
        <taxon>Chromadorea</taxon>
        <taxon>Rhabditida</taxon>
        <taxon>Rhabditina</taxon>
        <taxon>Rhabditomorpha</taxon>
        <taxon>Rhabditoidea</taxon>
        <taxon>Rhabditidae</taxon>
        <taxon>Peloderinae</taxon>
        <taxon>Caenorhabditis</taxon>
    </lineage>
</organism>
<feature type="chain" id="PRO_5003177365" evidence="2">
    <location>
        <begin position="20"/>
        <end position="233"/>
    </location>
</feature>
<dbReference type="PANTHER" id="PTHR31013">
    <property type="entry name" value="THAUMATIN FAMILY PROTEIN-RELATED"/>
    <property type="match status" value="1"/>
</dbReference>
<dbReference type="Gene3D" id="2.60.110.10">
    <property type="entry name" value="Thaumatin"/>
    <property type="match status" value="1"/>
</dbReference>
<evidence type="ECO:0000313" key="4">
    <source>
        <dbReference type="Proteomes" id="UP000008281"/>
    </source>
</evidence>
<dbReference type="PRINTS" id="PR00347">
    <property type="entry name" value="THAUMATIN"/>
</dbReference>
<dbReference type="HOGENOM" id="CLU_043181_0_1_1"/>
<keyword evidence="2" id="KW-0732">Signal</keyword>
<dbReference type="PROSITE" id="PS51367">
    <property type="entry name" value="THAUMATIN_2"/>
    <property type="match status" value="1"/>
</dbReference>
<reference evidence="3" key="1">
    <citation type="submission" date="2007-07" db="EMBL/GenBank/DDBJ databases">
        <title>PCAP assembly of the Caenorhabditis remanei genome.</title>
        <authorList>
            <consortium name="The Caenorhabditis remanei Sequencing Consortium"/>
            <person name="Wilson R.K."/>
        </authorList>
    </citation>
    <scope>NUCLEOTIDE SEQUENCE [LARGE SCALE GENOMIC DNA]</scope>
    <source>
        <strain evidence="3">PB4641</strain>
    </source>
</reference>
<dbReference type="Pfam" id="PF00314">
    <property type="entry name" value="Thaumatin"/>
    <property type="match status" value="1"/>
</dbReference>
<feature type="disulfide bond" evidence="1">
    <location>
        <begin position="32"/>
        <end position="233"/>
    </location>
</feature>
<dbReference type="STRING" id="31234.E3MR72"/>
<feature type="disulfide bond" evidence="1">
    <location>
        <begin position="184"/>
        <end position="194"/>
    </location>
</feature>
<dbReference type="PANTHER" id="PTHR31013:SF12">
    <property type="entry name" value="PATHOGENESIS-RELATED PROTEIN 5-LIKE"/>
    <property type="match status" value="1"/>
</dbReference>
<accession>E3MR72</accession>
<dbReference type="RefSeq" id="XP_003101382.2">
    <property type="nucleotide sequence ID" value="XM_003101334.2"/>
</dbReference>
<name>E3MR72_CAERE</name>
<evidence type="ECO:0000256" key="2">
    <source>
        <dbReference type="SAM" id="SignalP"/>
    </source>
</evidence>